<sequence length="112" mass="13169">MPLHTCTFRFAFISIKAGYLICEWLWLIALDREMSRKALRDRTARKRMLTPGTHTLKGKPTKATENNLVPALVRGRRCVYQQPYQLRCEQIKPIYLAFIILVYVFANIFSIY</sequence>
<evidence type="ECO:0000256" key="1">
    <source>
        <dbReference type="SAM" id="Phobius"/>
    </source>
</evidence>
<feature type="transmembrane region" description="Helical" evidence="1">
    <location>
        <begin position="94"/>
        <end position="111"/>
    </location>
</feature>
<gene>
    <name evidence="2" type="ORF">A3841_17350</name>
</gene>
<keyword evidence="1" id="KW-0812">Transmembrane</keyword>
<dbReference type="STRING" id="1797110.A3841_17350"/>
<dbReference type="EMBL" id="LVWA01000005">
    <property type="protein sequence ID" value="OKL40117.1"/>
    <property type="molecule type" value="Genomic_DNA"/>
</dbReference>
<dbReference type="Proteomes" id="UP000186551">
    <property type="component" value="Unassembled WGS sequence"/>
</dbReference>
<accession>A0A1Q5PD32</accession>
<comment type="caution">
    <text evidence="2">The sequence shown here is derived from an EMBL/GenBank/DDBJ whole genome shotgun (WGS) entry which is preliminary data.</text>
</comment>
<feature type="transmembrane region" description="Helical" evidence="1">
    <location>
        <begin position="12"/>
        <end position="30"/>
    </location>
</feature>
<proteinExistence type="predicted"/>
<keyword evidence="1" id="KW-1133">Transmembrane helix</keyword>
<protein>
    <submittedName>
        <fullName evidence="2">Uncharacterized protein</fullName>
    </submittedName>
</protein>
<keyword evidence="3" id="KW-1185">Reference proteome</keyword>
<reference evidence="2 3" key="1">
    <citation type="submission" date="2016-03" db="EMBL/GenBank/DDBJ databases">
        <title>Genome sequence of Pontibacter sp. nov., of the family cytophagaceae, isolated from marine sediment of the Yellow Sea, China.</title>
        <authorList>
            <person name="Zhang G."/>
            <person name="Zhang R."/>
        </authorList>
    </citation>
    <scope>NUCLEOTIDE SEQUENCE [LARGE SCALE GENOMIC DNA]</scope>
    <source>
        <strain evidence="2 3">S10-8</strain>
    </source>
</reference>
<evidence type="ECO:0000313" key="2">
    <source>
        <dbReference type="EMBL" id="OKL40117.1"/>
    </source>
</evidence>
<name>A0A1Q5PD32_9BACT</name>
<keyword evidence="1" id="KW-0472">Membrane</keyword>
<dbReference type="AlphaFoldDB" id="A0A1Q5PD32"/>
<organism evidence="2 3">
    <name type="scientific">Pontibacter flavimaris</name>
    <dbReference type="NCBI Taxonomy" id="1797110"/>
    <lineage>
        <taxon>Bacteria</taxon>
        <taxon>Pseudomonadati</taxon>
        <taxon>Bacteroidota</taxon>
        <taxon>Cytophagia</taxon>
        <taxon>Cytophagales</taxon>
        <taxon>Hymenobacteraceae</taxon>
        <taxon>Pontibacter</taxon>
    </lineage>
</organism>
<evidence type="ECO:0000313" key="3">
    <source>
        <dbReference type="Proteomes" id="UP000186551"/>
    </source>
</evidence>